<accession>A0AAV6PL10</accession>
<reference evidence="2 3" key="1">
    <citation type="journal article" date="2021" name="Sci. Rep.">
        <title>Chromosome anchoring in Senegalese sole (Solea senegalensis) reveals sex-associated markers and genome rearrangements in flatfish.</title>
        <authorList>
            <person name="Guerrero-Cozar I."/>
            <person name="Gomez-Garrido J."/>
            <person name="Berbel C."/>
            <person name="Martinez-Blanch J.F."/>
            <person name="Alioto T."/>
            <person name="Claros M.G."/>
            <person name="Gagnaire P.A."/>
            <person name="Manchado M."/>
        </authorList>
    </citation>
    <scope>NUCLEOTIDE SEQUENCE [LARGE SCALE GENOMIC DNA]</scope>
    <source>
        <strain evidence="2">Sse05_10M</strain>
    </source>
</reference>
<feature type="compositionally biased region" description="Basic and acidic residues" evidence="1">
    <location>
        <begin position="17"/>
        <end position="36"/>
    </location>
</feature>
<dbReference type="AlphaFoldDB" id="A0AAV6PL10"/>
<protein>
    <submittedName>
        <fullName evidence="2">Uncharacterized protein</fullName>
    </submittedName>
</protein>
<sequence>MEDVHFLSAVDIRLRRGSRESEINHDDDDNNNKDDNNNNNLPRGCTCVLSS</sequence>
<evidence type="ECO:0000313" key="2">
    <source>
        <dbReference type="EMBL" id="KAG7470174.1"/>
    </source>
</evidence>
<feature type="region of interest" description="Disordered" evidence="1">
    <location>
        <begin position="17"/>
        <end position="51"/>
    </location>
</feature>
<dbReference type="Proteomes" id="UP000693946">
    <property type="component" value="Unassembled WGS sequence"/>
</dbReference>
<keyword evidence="3" id="KW-1185">Reference proteome</keyword>
<evidence type="ECO:0000313" key="3">
    <source>
        <dbReference type="Proteomes" id="UP000693946"/>
    </source>
</evidence>
<comment type="caution">
    <text evidence="2">The sequence shown here is derived from an EMBL/GenBank/DDBJ whole genome shotgun (WGS) entry which is preliminary data.</text>
</comment>
<evidence type="ECO:0000256" key="1">
    <source>
        <dbReference type="SAM" id="MobiDB-lite"/>
    </source>
</evidence>
<name>A0AAV6PL10_SOLSE</name>
<dbReference type="EMBL" id="JAGKHQ010000333">
    <property type="protein sequence ID" value="KAG7470174.1"/>
    <property type="molecule type" value="Genomic_DNA"/>
</dbReference>
<proteinExistence type="predicted"/>
<organism evidence="2 3">
    <name type="scientific">Solea senegalensis</name>
    <name type="common">Senegalese sole</name>
    <dbReference type="NCBI Taxonomy" id="28829"/>
    <lineage>
        <taxon>Eukaryota</taxon>
        <taxon>Metazoa</taxon>
        <taxon>Chordata</taxon>
        <taxon>Craniata</taxon>
        <taxon>Vertebrata</taxon>
        <taxon>Euteleostomi</taxon>
        <taxon>Actinopterygii</taxon>
        <taxon>Neopterygii</taxon>
        <taxon>Teleostei</taxon>
        <taxon>Neoteleostei</taxon>
        <taxon>Acanthomorphata</taxon>
        <taxon>Carangaria</taxon>
        <taxon>Pleuronectiformes</taxon>
        <taxon>Pleuronectoidei</taxon>
        <taxon>Soleidae</taxon>
        <taxon>Solea</taxon>
    </lineage>
</organism>
<gene>
    <name evidence="2" type="ORF">JOB18_034697</name>
</gene>